<dbReference type="EMBL" id="OW240914">
    <property type="protein sequence ID" value="CAH2272510.1"/>
    <property type="molecule type" value="Genomic_DNA"/>
</dbReference>
<evidence type="ECO:0000256" key="1">
    <source>
        <dbReference type="SAM" id="Coils"/>
    </source>
</evidence>
<keyword evidence="3" id="KW-1185">Reference proteome</keyword>
<evidence type="ECO:0000313" key="2">
    <source>
        <dbReference type="EMBL" id="CAH2272510.1"/>
    </source>
</evidence>
<dbReference type="Proteomes" id="UP001295444">
    <property type="component" value="Chromosome 03"/>
</dbReference>
<accession>A0AAD1RJE4</accession>
<sequence length="116" mass="13404">KDGEEGTSFIQGEEGEMKAIISKEFQETFSEILEKSQQHLCDKLTSVIQLNVQEIKEEIAMLNQKIVNIEEKLGAVDYMQAELKSQFESLDKKYNGMEQKLSDLEDRSRRSNLCIR</sequence>
<evidence type="ECO:0000313" key="3">
    <source>
        <dbReference type="Proteomes" id="UP001295444"/>
    </source>
</evidence>
<gene>
    <name evidence="2" type="ORF">PECUL_23A000403</name>
</gene>
<feature type="non-terminal residue" evidence="2">
    <location>
        <position position="1"/>
    </location>
</feature>
<feature type="non-terminal residue" evidence="2">
    <location>
        <position position="116"/>
    </location>
</feature>
<feature type="coiled-coil region" evidence="1">
    <location>
        <begin position="52"/>
        <end position="107"/>
    </location>
</feature>
<keyword evidence="1" id="KW-0175">Coiled coil</keyword>
<proteinExistence type="predicted"/>
<protein>
    <submittedName>
        <fullName evidence="2">Uncharacterized protein</fullName>
    </submittedName>
</protein>
<dbReference type="AlphaFoldDB" id="A0AAD1RJE4"/>
<name>A0AAD1RJE4_PELCU</name>
<reference evidence="2" key="1">
    <citation type="submission" date="2022-03" db="EMBL/GenBank/DDBJ databases">
        <authorList>
            <person name="Alioto T."/>
            <person name="Alioto T."/>
            <person name="Gomez Garrido J."/>
        </authorList>
    </citation>
    <scope>NUCLEOTIDE SEQUENCE</scope>
</reference>
<organism evidence="2 3">
    <name type="scientific">Pelobates cultripes</name>
    <name type="common">Western spadefoot toad</name>
    <dbReference type="NCBI Taxonomy" id="61616"/>
    <lineage>
        <taxon>Eukaryota</taxon>
        <taxon>Metazoa</taxon>
        <taxon>Chordata</taxon>
        <taxon>Craniata</taxon>
        <taxon>Vertebrata</taxon>
        <taxon>Euteleostomi</taxon>
        <taxon>Amphibia</taxon>
        <taxon>Batrachia</taxon>
        <taxon>Anura</taxon>
        <taxon>Pelobatoidea</taxon>
        <taxon>Pelobatidae</taxon>
        <taxon>Pelobates</taxon>
    </lineage>
</organism>